<dbReference type="EMBL" id="CAJVPL010002475">
    <property type="protein sequence ID" value="CAG8611354.1"/>
    <property type="molecule type" value="Genomic_DNA"/>
</dbReference>
<dbReference type="Proteomes" id="UP000789831">
    <property type="component" value="Unassembled WGS sequence"/>
</dbReference>
<name>A0A9N9CTC5_9GLOM</name>
<sequence length="861" mass="99547">MNSNTSNQVVVNNNSLDYYVNLINYYITNPITNQLEIHNHHPNETSDLRLQYAIIYLNEALLKYPEAYELKILDHRIALKLGDTTKAKQIFDSIREKFPDHIPFKKYLAEITQSVLAKSRDDNFSFFLKIPTKTQREVFIRTAIYYESTGAFLESCQMFALVLKTYPETTTYYGAHAAQLAIQCENHPMSVLNPYRQCLVNGILPGILRIKMTVYTKKIPMDIVVYQPELPLSSAPFISNSNNPVAQSSFHVTFDQLKQWLQCGQSFYIANKDWKKLFEVSLSVMDTCNYIKLKSSPRTTLVDLFLDCRKLPEKLFKLLCQEKIIKDPLAYSFAQTIEMACFVHCCYEFYEYVAGLKSKSSGGQRTFLIPCWPSPHFESTGVLRTRIEKSKFSFNSKDNEEILSSDESVSKRVIKKRKLANSSNSTTILSEMGVTVSEHRGKEKARDTNIMNVYNLIHNEEEKVEKVEYKDNEKIGRLSSKDSDDLANTHLKREDASFTEDNQFDESMVNEAIIALERADECWNLIKEMYSENTNIEQDLELLLKVWNLPLDITNAVMLTRSELNLKHGVYFDTSLNYFKDICGRFSGAWDEYRQKIAEKGKKPNNGEDMKINDTEFAIRNQTPIMLTLRVLYSIAMIYMIAKMWGEARTELLIILAVMPYTTILNEHFEKDEWLLMEKKNNFDSEQFKNPYKLIEVTQEGLIVRAIKDLIWSYEMELDTNSSNNNDKLCQLIVLSQYGWPYWRDRLFHPIILPGIKKCGVLIYPQFLQFVSNIEIAKGIVKLYQTSPNLKLQLLPNNNSTSDSIKALDTFIRRETISSFTTDTSSSIDSLIEFCKMSLAEKQISDNTRSHNDTEKNGENS</sequence>
<evidence type="ECO:0000313" key="2">
    <source>
        <dbReference type="Proteomes" id="UP000789831"/>
    </source>
</evidence>
<feature type="non-terminal residue" evidence="1">
    <location>
        <position position="861"/>
    </location>
</feature>
<keyword evidence="2" id="KW-1185">Reference proteome</keyword>
<reference evidence="1" key="1">
    <citation type="submission" date="2021-06" db="EMBL/GenBank/DDBJ databases">
        <authorList>
            <person name="Kallberg Y."/>
            <person name="Tangrot J."/>
            <person name="Rosling A."/>
        </authorList>
    </citation>
    <scope>NUCLEOTIDE SEQUENCE</scope>
    <source>
        <strain evidence="1">MT106</strain>
    </source>
</reference>
<protein>
    <submittedName>
        <fullName evidence="1">11952_t:CDS:1</fullName>
    </submittedName>
</protein>
<gene>
    <name evidence="1" type="ORF">AGERDE_LOCUS9607</name>
</gene>
<dbReference type="OrthoDB" id="18145at2759"/>
<comment type="caution">
    <text evidence="1">The sequence shown here is derived from an EMBL/GenBank/DDBJ whole genome shotgun (WGS) entry which is preliminary data.</text>
</comment>
<accession>A0A9N9CTC5</accession>
<dbReference type="AlphaFoldDB" id="A0A9N9CTC5"/>
<evidence type="ECO:0000313" key="1">
    <source>
        <dbReference type="EMBL" id="CAG8611354.1"/>
    </source>
</evidence>
<organism evidence="1 2">
    <name type="scientific">Ambispora gerdemannii</name>
    <dbReference type="NCBI Taxonomy" id="144530"/>
    <lineage>
        <taxon>Eukaryota</taxon>
        <taxon>Fungi</taxon>
        <taxon>Fungi incertae sedis</taxon>
        <taxon>Mucoromycota</taxon>
        <taxon>Glomeromycotina</taxon>
        <taxon>Glomeromycetes</taxon>
        <taxon>Archaeosporales</taxon>
        <taxon>Ambisporaceae</taxon>
        <taxon>Ambispora</taxon>
    </lineage>
</organism>
<proteinExistence type="predicted"/>